<dbReference type="RefSeq" id="XP_005846466.1">
    <property type="nucleotide sequence ID" value="XM_005846404.1"/>
</dbReference>
<sequence>MLVSNDDEAPAVAQVVCRALGYGGGIPRFSGWYGVNGTATPLIWLPKCLGGEASLEKCSFARAGDEGPRPDTLGVACAGSRTLSGVRLTSGGTPTVRAGRLEVRVPGRGWGVVCRNWDSFGDREANVTCRSLGYQHGVRPEYNTNPDGEPAAPPPTRHGGGKLPVLALSIECPRGSEANVAGCILERSRPGYCYEKGHVEVECS</sequence>
<gene>
    <name evidence="4" type="ORF">CHLNCDRAFT_135642</name>
</gene>
<dbReference type="Proteomes" id="UP000008141">
    <property type="component" value="Unassembled WGS sequence"/>
</dbReference>
<dbReference type="InterPro" id="IPR001190">
    <property type="entry name" value="SRCR"/>
</dbReference>
<keyword evidence="1" id="KW-1015">Disulfide bond</keyword>
<evidence type="ECO:0000256" key="1">
    <source>
        <dbReference type="ARBA" id="ARBA00023157"/>
    </source>
</evidence>
<proteinExistence type="predicted"/>
<feature type="region of interest" description="Disordered" evidence="2">
    <location>
        <begin position="138"/>
        <end position="160"/>
    </location>
</feature>
<evidence type="ECO:0000259" key="3">
    <source>
        <dbReference type="PROSITE" id="PS50287"/>
    </source>
</evidence>
<evidence type="ECO:0000313" key="4">
    <source>
        <dbReference type="EMBL" id="EFN54364.1"/>
    </source>
</evidence>
<dbReference type="GeneID" id="17353698"/>
<dbReference type="InterPro" id="IPR036772">
    <property type="entry name" value="SRCR-like_dom_sf"/>
</dbReference>
<dbReference type="Pfam" id="PF00530">
    <property type="entry name" value="SRCR"/>
    <property type="match status" value="2"/>
</dbReference>
<dbReference type="Gene3D" id="3.10.250.10">
    <property type="entry name" value="SRCR-like domain"/>
    <property type="match status" value="2"/>
</dbReference>
<dbReference type="InParanoid" id="E1ZIN4"/>
<dbReference type="PROSITE" id="PS50287">
    <property type="entry name" value="SRCR_2"/>
    <property type="match status" value="2"/>
</dbReference>
<dbReference type="SUPFAM" id="SSF56487">
    <property type="entry name" value="SRCR-like"/>
    <property type="match status" value="2"/>
</dbReference>
<dbReference type="AlphaFoldDB" id="E1ZIN4"/>
<name>E1ZIN4_CHLVA</name>
<dbReference type="STRING" id="554065.E1ZIN4"/>
<feature type="domain" description="SRCR" evidence="3">
    <location>
        <begin position="1"/>
        <end position="78"/>
    </location>
</feature>
<dbReference type="GO" id="GO:0016020">
    <property type="term" value="C:membrane"/>
    <property type="evidence" value="ECO:0007669"/>
    <property type="project" value="InterPro"/>
</dbReference>
<reference evidence="4 5" key="1">
    <citation type="journal article" date="2010" name="Plant Cell">
        <title>The Chlorella variabilis NC64A genome reveals adaptation to photosymbiosis, coevolution with viruses, and cryptic sex.</title>
        <authorList>
            <person name="Blanc G."/>
            <person name="Duncan G."/>
            <person name="Agarkova I."/>
            <person name="Borodovsky M."/>
            <person name="Gurnon J."/>
            <person name="Kuo A."/>
            <person name="Lindquist E."/>
            <person name="Lucas S."/>
            <person name="Pangilinan J."/>
            <person name="Polle J."/>
            <person name="Salamov A."/>
            <person name="Terry A."/>
            <person name="Yamada T."/>
            <person name="Dunigan D.D."/>
            <person name="Grigoriev I.V."/>
            <person name="Claverie J.M."/>
            <person name="Van Etten J.L."/>
        </authorList>
    </citation>
    <scope>NUCLEOTIDE SEQUENCE [LARGE SCALE GENOMIC DNA]</scope>
    <source>
        <strain evidence="4 5">NC64A</strain>
    </source>
</reference>
<accession>E1ZIN4</accession>
<evidence type="ECO:0000256" key="2">
    <source>
        <dbReference type="SAM" id="MobiDB-lite"/>
    </source>
</evidence>
<evidence type="ECO:0000313" key="5">
    <source>
        <dbReference type="Proteomes" id="UP000008141"/>
    </source>
</evidence>
<dbReference type="EMBL" id="GL433848">
    <property type="protein sequence ID" value="EFN54364.1"/>
    <property type="molecule type" value="Genomic_DNA"/>
</dbReference>
<dbReference type="PANTHER" id="PTHR48071:SF18">
    <property type="entry name" value="DELETED IN MALIGNANT BRAIN TUMORS 1 PROTEIN-RELATED"/>
    <property type="match status" value="1"/>
</dbReference>
<dbReference type="SMART" id="SM00202">
    <property type="entry name" value="SR"/>
    <property type="match status" value="1"/>
</dbReference>
<dbReference type="OrthoDB" id="6119881at2759"/>
<organism evidence="5">
    <name type="scientific">Chlorella variabilis</name>
    <name type="common">Green alga</name>
    <dbReference type="NCBI Taxonomy" id="554065"/>
    <lineage>
        <taxon>Eukaryota</taxon>
        <taxon>Viridiplantae</taxon>
        <taxon>Chlorophyta</taxon>
        <taxon>core chlorophytes</taxon>
        <taxon>Trebouxiophyceae</taxon>
        <taxon>Chlorellales</taxon>
        <taxon>Chlorellaceae</taxon>
        <taxon>Chlorella clade</taxon>
        <taxon>Chlorella</taxon>
    </lineage>
</organism>
<protein>
    <recommendedName>
        <fullName evidence="3">SRCR domain-containing protein</fullName>
    </recommendedName>
</protein>
<feature type="domain" description="SRCR" evidence="3">
    <location>
        <begin position="86"/>
        <end position="204"/>
    </location>
</feature>
<dbReference type="PANTHER" id="PTHR48071">
    <property type="entry name" value="SRCR DOMAIN-CONTAINING PROTEIN"/>
    <property type="match status" value="1"/>
</dbReference>
<keyword evidence="5" id="KW-1185">Reference proteome</keyword>
<dbReference type="KEGG" id="cvr:CHLNCDRAFT_135642"/>